<organism evidence="2 3">
    <name type="scientific">Bombardia bombarda</name>
    <dbReference type="NCBI Taxonomy" id="252184"/>
    <lineage>
        <taxon>Eukaryota</taxon>
        <taxon>Fungi</taxon>
        <taxon>Dikarya</taxon>
        <taxon>Ascomycota</taxon>
        <taxon>Pezizomycotina</taxon>
        <taxon>Sordariomycetes</taxon>
        <taxon>Sordariomycetidae</taxon>
        <taxon>Sordariales</taxon>
        <taxon>Lasiosphaeriaceae</taxon>
        <taxon>Bombardia</taxon>
    </lineage>
</organism>
<accession>A0AA39X6U3</accession>
<reference evidence="2" key="1">
    <citation type="submission" date="2023-06" db="EMBL/GenBank/DDBJ databases">
        <title>Genome-scale phylogeny and comparative genomics of the fungal order Sordariales.</title>
        <authorList>
            <consortium name="Lawrence Berkeley National Laboratory"/>
            <person name="Hensen N."/>
            <person name="Bonometti L."/>
            <person name="Westerberg I."/>
            <person name="Brannstrom I.O."/>
            <person name="Guillou S."/>
            <person name="Cros-Aarteil S."/>
            <person name="Calhoun S."/>
            <person name="Haridas S."/>
            <person name="Kuo A."/>
            <person name="Mondo S."/>
            <person name="Pangilinan J."/>
            <person name="Riley R."/>
            <person name="LaButti K."/>
            <person name="Andreopoulos B."/>
            <person name="Lipzen A."/>
            <person name="Chen C."/>
            <person name="Yanf M."/>
            <person name="Daum C."/>
            <person name="Ng V."/>
            <person name="Clum A."/>
            <person name="Steindorff A."/>
            <person name="Ohm R."/>
            <person name="Martin F."/>
            <person name="Silar P."/>
            <person name="Natvig D."/>
            <person name="Lalanne C."/>
            <person name="Gautier V."/>
            <person name="Ament-velasquez S.L."/>
            <person name="Kruys A."/>
            <person name="Hutchinson M.I."/>
            <person name="Powell A.J."/>
            <person name="Barry K."/>
            <person name="Miller A.N."/>
            <person name="Grigoriev I.V."/>
            <person name="Debuchy R."/>
            <person name="Gladieux P."/>
            <person name="Thoren M.H."/>
            <person name="Johannesson H."/>
        </authorList>
    </citation>
    <scope>NUCLEOTIDE SEQUENCE</scope>
    <source>
        <strain evidence="2">SMH3391-2</strain>
    </source>
</reference>
<proteinExistence type="predicted"/>
<gene>
    <name evidence="2" type="ORF">B0T17DRAFT_631749</name>
</gene>
<sequence>MAPIACECSDVSFKVAAAAQNTVFTNPPDPQNKTAIIDFFNASFSPPGVATNGTQAVSGVYTINGVYCKPRVSCLKQQTLQILIHGLGYNKTMWSGSGEGDQYSWQKPANAKGYHTLAIDRLSHGSNPQHPDPLTVVQGQLHVEIAHQIISAIRSNARNNPLGQGFSKIVVVGHSYGSGTGALLAALHPTDIDALILTGYSSAINPGTFTYLPASTVFPQRFSSLAPGYLTWALASEHEAAFFAGAYDKAVALRDFQGTDTAALGELVEPTFFVGAVATAYTKPVLIVTGELDALGCTTPIAACEARLAVIKEWKFPNASNFEYYIPKQTGHDFWLHYSNPTTVKKVHEYLGRFF</sequence>
<evidence type="ECO:0000313" key="3">
    <source>
        <dbReference type="Proteomes" id="UP001174934"/>
    </source>
</evidence>
<comment type="caution">
    <text evidence="2">The sequence shown here is derived from an EMBL/GenBank/DDBJ whole genome shotgun (WGS) entry which is preliminary data.</text>
</comment>
<dbReference type="Gene3D" id="3.40.50.1820">
    <property type="entry name" value="alpha/beta hydrolase"/>
    <property type="match status" value="1"/>
</dbReference>
<evidence type="ECO:0000259" key="1">
    <source>
        <dbReference type="Pfam" id="PF12697"/>
    </source>
</evidence>
<protein>
    <submittedName>
        <fullName evidence="2">Alpha/Beta hydrolase protein</fullName>
    </submittedName>
</protein>
<dbReference type="InterPro" id="IPR029058">
    <property type="entry name" value="AB_hydrolase_fold"/>
</dbReference>
<dbReference type="EMBL" id="JAULSR010000002">
    <property type="protein sequence ID" value="KAK0628382.1"/>
    <property type="molecule type" value="Genomic_DNA"/>
</dbReference>
<dbReference type="InterPro" id="IPR000073">
    <property type="entry name" value="AB_hydrolase_1"/>
</dbReference>
<dbReference type="AlphaFoldDB" id="A0AA39X6U3"/>
<keyword evidence="3" id="KW-1185">Reference proteome</keyword>
<keyword evidence="2" id="KW-0378">Hydrolase</keyword>
<dbReference type="Pfam" id="PF12697">
    <property type="entry name" value="Abhydrolase_6"/>
    <property type="match status" value="1"/>
</dbReference>
<dbReference type="GO" id="GO:0016787">
    <property type="term" value="F:hydrolase activity"/>
    <property type="evidence" value="ECO:0007669"/>
    <property type="project" value="UniProtKB-KW"/>
</dbReference>
<feature type="domain" description="AB hydrolase-1" evidence="1">
    <location>
        <begin position="82"/>
        <end position="343"/>
    </location>
</feature>
<evidence type="ECO:0000313" key="2">
    <source>
        <dbReference type="EMBL" id="KAK0628382.1"/>
    </source>
</evidence>
<dbReference type="Proteomes" id="UP001174934">
    <property type="component" value="Unassembled WGS sequence"/>
</dbReference>
<dbReference type="SUPFAM" id="SSF53474">
    <property type="entry name" value="alpha/beta-Hydrolases"/>
    <property type="match status" value="1"/>
</dbReference>
<name>A0AA39X6U3_9PEZI</name>